<evidence type="ECO:0000256" key="9">
    <source>
        <dbReference type="ARBA" id="ARBA00023204"/>
    </source>
</evidence>
<keyword evidence="5" id="KW-0479">Metal-binding</keyword>
<gene>
    <name evidence="13" type="ORF">OKA104_LOCUS20499</name>
    <name evidence="12" type="ORF">VCS650_LOCUS7956</name>
</gene>
<keyword evidence="6" id="KW-0227">DNA damage</keyword>
<dbReference type="GO" id="GO:0016605">
    <property type="term" value="C:PML body"/>
    <property type="evidence" value="ECO:0007669"/>
    <property type="project" value="TreeGrafter"/>
</dbReference>
<dbReference type="InterPro" id="IPR036691">
    <property type="entry name" value="Endo/exonu/phosph_ase_sf"/>
</dbReference>
<dbReference type="EMBL" id="CAJNON010000052">
    <property type="protein sequence ID" value="CAF0875501.1"/>
    <property type="molecule type" value="Genomic_DNA"/>
</dbReference>
<organism evidence="12 14">
    <name type="scientific">Adineta steineri</name>
    <dbReference type="NCBI Taxonomy" id="433720"/>
    <lineage>
        <taxon>Eukaryota</taxon>
        <taxon>Metazoa</taxon>
        <taxon>Spiralia</taxon>
        <taxon>Gnathifera</taxon>
        <taxon>Rotifera</taxon>
        <taxon>Eurotatoria</taxon>
        <taxon>Bdelloidea</taxon>
        <taxon>Adinetida</taxon>
        <taxon>Adinetidae</taxon>
        <taxon>Adineta</taxon>
    </lineage>
</organism>
<proteinExistence type="predicted"/>
<dbReference type="Proteomes" id="UP000663881">
    <property type="component" value="Unassembled WGS sequence"/>
</dbReference>
<dbReference type="Proteomes" id="UP000663891">
    <property type="component" value="Unassembled WGS sequence"/>
</dbReference>
<name>A0A813XZG1_9BILA</name>
<evidence type="ECO:0000256" key="10">
    <source>
        <dbReference type="ARBA" id="ARBA00023242"/>
    </source>
</evidence>
<reference evidence="12" key="1">
    <citation type="submission" date="2021-02" db="EMBL/GenBank/DDBJ databases">
        <authorList>
            <person name="Nowell W R."/>
        </authorList>
    </citation>
    <scope>NUCLEOTIDE SEQUENCE</scope>
</reference>
<evidence type="ECO:0000256" key="7">
    <source>
        <dbReference type="ARBA" id="ARBA00022801"/>
    </source>
</evidence>
<evidence type="ECO:0000256" key="1">
    <source>
        <dbReference type="ARBA" id="ARBA00001936"/>
    </source>
</evidence>
<keyword evidence="7" id="KW-0378">Hydrolase</keyword>
<protein>
    <recommendedName>
        <fullName evidence="15">Endonuclease/exonuclease/phosphatase domain-containing protein</fullName>
    </recommendedName>
</protein>
<evidence type="ECO:0000256" key="3">
    <source>
        <dbReference type="ARBA" id="ARBA00004123"/>
    </source>
</evidence>
<dbReference type="GO" id="GO:0005737">
    <property type="term" value="C:cytoplasm"/>
    <property type="evidence" value="ECO:0007669"/>
    <property type="project" value="TreeGrafter"/>
</dbReference>
<sequence length="464" mass="54163">MATPKNCSKCTKGKGSFFCIGCEEYFCKKDYGDHRAMMDNELDRFIEDCNTLQEKINTMTQNKNFDSLLLTEIDNWEETIIDKVKKVAEQVREQFIKLASAKEMETKSKFEKYRQNLNQLKETGDFVEHDLKYLELTVYQLNQDLKRLNQPLEFELSQHPQTLPIWHYDAGKHQWRADDPATTHHHIKPKVQRFLRAITYNISFSKEHKQLRFQGLSSILQHSKADIICLQEMTKSILEQLISEPWVQQHYFVSDIDGSTFLNGQESYGVVMLIGKSLYLRRLLAFPFHTEQGRQLLLAEIQLKTEKLLVGTVHLESKQDKETIRSHQIQTCQSVFNKYAMNQPNVTRLLMGDFSMDAVGPENLKQMNILKNWTDLWEKLNGANNRGWTYINARVDRIMFQSLRTIPIKIRMIGMTPIGQAPKRKSFAQTISSIFSLDKKNQDMTQIFPSDHFGLMADFDLSRI</sequence>
<dbReference type="GO" id="GO:0006302">
    <property type="term" value="P:double-strand break repair"/>
    <property type="evidence" value="ECO:0007669"/>
    <property type="project" value="TreeGrafter"/>
</dbReference>
<evidence type="ECO:0000313" key="12">
    <source>
        <dbReference type="EMBL" id="CAF0875501.1"/>
    </source>
</evidence>
<evidence type="ECO:0000256" key="4">
    <source>
        <dbReference type="ARBA" id="ARBA00022722"/>
    </source>
</evidence>
<accession>A0A813XZG1</accession>
<evidence type="ECO:0000313" key="13">
    <source>
        <dbReference type="EMBL" id="CAF3834426.1"/>
    </source>
</evidence>
<dbReference type="EMBL" id="CAJOAY010001374">
    <property type="protein sequence ID" value="CAF3834426.1"/>
    <property type="molecule type" value="Genomic_DNA"/>
</dbReference>
<evidence type="ECO:0008006" key="15">
    <source>
        <dbReference type="Google" id="ProtNLM"/>
    </source>
</evidence>
<dbReference type="Gene3D" id="3.60.10.10">
    <property type="entry name" value="Endonuclease/exonuclease/phosphatase"/>
    <property type="match status" value="1"/>
</dbReference>
<dbReference type="CDD" id="cd09080">
    <property type="entry name" value="TDP2"/>
    <property type="match status" value="1"/>
</dbReference>
<evidence type="ECO:0000256" key="5">
    <source>
        <dbReference type="ARBA" id="ARBA00022723"/>
    </source>
</evidence>
<keyword evidence="9" id="KW-0234">DNA repair</keyword>
<feature type="coiled-coil region" evidence="11">
    <location>
        <begin position="35"/>
        <end position="62"/>
    </location>
</feature>
<dbReference type="PANTHER" id="PTHR15822:SF4">
    <property type="entry name" value="TYROSYL-DNA PHOSPHODIESTERASE 2"/>
    <property type="match status" value="1"/>
</dbReference>
<dbReference type="GO" id="GO:0046872">
    <property type="term" value="F:metal ion binding"/>
    <property type="evidence" value="ECO:0007669"/>
    <property type="project" value="UniProtKB-KW"/>
</dbReference>
<keyword evidence="11" id="KW-0175">Coiled coil</keyword>
<dbReference type="GO" id="GO:0004518">
    <property type="term" value="F:nuclease activity"/>
    <property type="evidence" value="ECO:0007669"/>
    <property type="project" value="UniProtKB-KW"/>
</dbReference>
<evidence type="ECO:0000256" key="11">
    <source>
        <dbReference type="SAM" id="Coils"/>
    </source>
</evidence>
<evidence type="ECO:0000256" key="6">
    <source>
        <dbReference type="ARBA" id="ARBA00022763"/>
    </source>
</evidence>
<evidence type="ECO:0000256" key="2">
    <source>
        <dbReference type="ARBA" id="ARBA00001946"/>
    </source>
</evidence>
<keyword evidence="4" id="KW-0540">Nuclease</keyword>
<evidence type="ECO:0000313" key="14">
    <source>
        <dbReference type="Proteomes" id="UP000663891"/>
    </source>
</evidence>
<dbReference type="AlphaFoldDB" id="A0A813XZG1"/>
<evidence type="ECO:0000256" key="8">
    <source>
        <dbReference type="ARBA" id="ARBA00022842"/>
    </source>
</evidence>
<dbReference type="OrthoDB" id="9975959at2759"/>
<comment type="cofactor">
    <cofactor evidence="1">
        <name>Mn(2+)</name>
        <dbReference type="ChEBI" id="CHEBI:29035"/>
    </cofactor>
</comment>
<comment type="caution">
    <text evidence="12">The sequence shown here is derived from an EMBL/GenBank/DDBJ whole genome shotgun (WGS) entry which is preliminary data.</text>
</comment>
<dbReference type="PANTHER" id="PTHR15822">
    <property type="entry name" value="TRAF AND TNF RECEPTOR-ASSOCIATED PROTEIN"/>
    <property type="match status" value="1"/>
</dbReference>
<comment type="subcellular location">
    <subcellularLocation>
        <location evidence="3">Nucleus</location>
    </subcellularLocation>
</comment>
<dbReference type="InterPro" id="IPR051547">
    <property type="entry name" value="TDP2-like"/>
</dbReference>
<dbReference type="SUPFAM" id="SSF56219">
    <property type="entry name" value="DNase I-like"/>
    <property type="match status" value="1"/>
</dbReference>
<comment type="cofactor">
    <cofactor evidence="2">
        <name>Mg(2+)</name>
        <dbReference type="ChEBI" id="CHEBI:18420"/>
    </cofactor>
</comment>
<keyword evidence="10" id="KW-0539">Nucleus</keyword>
<dbReference type="GO" id="GO:0003697">
    <property type="term" value="F:single-stranded DNA binding"/>
    <property type="evidence" value="ECO:0007669"/>
    <property type="project" value="TreeGrafter"/>
</dbReference>
<dbReference type="CDD" id="cd19757">
    <property type="entry name" value="Bbox1"/>
    <property type="match status" value="1"/>
</dbReference>
<keyword evidence="8" id="KW-0460">Magnesium</keyword>
<dbReference type="GO" id="GO:0070260">
    <property type="term" value="F:5'-tyrosyl-DNA phosphodiesterase activity"/>
    <property type="evidence" value="ECO:0007669"/>
    <property type="project" value="TreeGrafter"/>
</dbReference>